<evidence type="ECO:0000256" key="1">
    <source>
        <dbReference type="ARBA" id="ARBA00022536"/>
    </source>
</evidence>
<organism evidence="6 7">
    <name type="scientific">Penaeus vannamei</name>
    <name type="common">Whiteleg shrimp</name>
    <name type="synonym">Litopenaeus vannamei</name>
    <dbReference type="NCBI Taxonomy" id="6689"/>
    <lineage>
        <taxon>Eukaryota</taxon>
        <taxon>Metazoa</taxon>
        <taxon>Ecdysozoa</taxon>
        <taxon>Arthropoda</taxon>
        <taxon>Crustacea</taxon>
        <taxon>Multicrustacea</taxon>
        <taxon>Malacostraca</taxon>
        <taxon>Eumalacostraca</taxon>
        <taxon>Eucarida</taxon>
        <taxon>Decapoda</taxon>
        <taxon>Dendrobranchiata</taxon>
        <taxon>Penaeoidea</taxon>
        <taxon>Penaeidae</taxon>
        <taxon>Penaeus</taxon>
    </lineage>
</organism>
<dbReference type="PANTHER" id="PTHR11219:SF72">
    <property type="entry name" value="TENEURIN-M"/>
    <property type="match status" value="1"/>
</dbReference>
<comment type="caution">
    <text evidence="6">The sequence shown here is derived from an EMBL/GenBank/DDBJ whole genome shotgun (WGS) entry which is preliminary data.</text>
</comment>
<dbReference type="STRING" id="6689.A0A423T520"/>
<keyword evidence="1" id="KW-0245">EGF-like domain</keyword>
<evidence type="ECO:0000259" key="5">
    <source>
        <dbReference type="Pfam" id="PF25020"/>
    </source>
</evidence>
<dbReference type="InterPro" id="IPR057627">
    <property type="entry name" value="FN-plug_TEN1-4"/>
</dbReference>
<evidence type="ECO:0000256" key="3">
    <source>
        <dbReference type="ARBA" id="ARBA00023157"/>
    </source>
</evidence>
<dbReference type="GO" id="GO:0008045">
    <property type="term" value="P:motor neuron axon guidance"/>
    <property type="evidence" value="ECO:0007669"/>
    <property type="project" value="TreeGrafter"/>
</dbReference>
<dbReference type="InterPro" id="IPR051216">
    <property type="entry name" value="Teneurin"/>
</dbReference>
<name>A0A423T520_PENVA</name>
<protein>
    <submittedName>
        <fullName evidence="6">Tenascin major</fullName>
    </submittedName>
</protein>
<dbReference type="Pfam" id="PF24329">
    <property type="entry name" value="FN-plug_TEN1-4"/>
    <property type="match status" value="1"/>
</dbReference>
<dbReference type="EMBL" id="QCYY01002284">
    <property type="protein sequence ID" value="ROT71523.1"/>
    <property type="molecule type" value="Genomic_DNA"/>
</dbReference>
<accession>A0A423T520</accession>
<dbReference type="AlphaFoldDB" id="A0A423T520"/>
<evidence type="ECO:0000259" key="4">
    <source>
        <dbReference type="Pfam" id="PF24329"/>
    </source>
</evidence>
<reference evidence="6 7" key="1">
    <citation type="submission" date="2018-04" db="EMBL/GenBank/DDBJ databases">
        <authorList>
            <person name="Zhang X."/>
            <person name="Yuan J."/>
            <person name="Li F."/>
            <person name="Xiang J."/>
        </authorList>
    </citation>
    <scope>NUCLEOTIDE SEQUENCE [LARGE SCALE GENOMIC DNA]</scope>
    <source>
        <tissue evidence="6">Muscle</tissue>
    </source>
</reference>
<keyword evidence="7" id="KW-1185">Reference proteome</keyword>
<dbReference type="OrthoDB" id="442731at2759"/>
<dbReference type="Pfam" id="PF25020">
    <property type="entry name" value="TTR_TEN1-4"/>
    <property type="match status" value="1"/>
</dbReference>
<evidence type="ECO:0000256" key="2">
    <source>
        <dbReference type="ARBA" id="ARBA00022737"/>
    </source>
</evidence>
<dbReference type="InterPro" id="IPR056820">
    <property type="entry name" value="TEN_TTR-like"/>
</dbReference>
<gene>
    <name evidence="6" type="ORF">C7M84_010154</name>
</gene>
<evidence type="ECO:0000313" key="7">
    <source>
        <dbReference type="Proteomes" id="UP000283509"/>
    </source>
</evidence>
<keyword evidence="3" id="KW-1015">Disulfide bond</keyword>
<keyword evidence="2" id="KW-0677">Repeat</keyword>
<dbReference type="Proteomes" id="UP000283509">
    <property type="component" value="Unassembled WGS sequence"/>
</dbReference>
<sequence>MRFLVEEGSVQSYAKGSAFNESRASVVRGRVISGVVAGLRGVRVSHYRPADTGFTLTRPGGWFDLMVNGGGAVRLIFGKAPFLPVTKTVWVPWNEIVVIDTVVMTTADIVPPPLPTPCPDHNYDDLKPVVLATWKHGFQGGCPERSAILTESQVVQESLSIPGTGLHLVYHSSRALGYESTIQLQLTPSEIPETLRRIYLRITIEGILFEKTFEADPDIKFTYAWNRLNVYRLLRIPAGQRVYRRGPGGVSQVGFFAYSNCDQVIWDAADNPAVSGSDMSYLRYRRAGNLSSIT</sequence>
<reference evidence="6 7" key="2">
    <citation type="submission" date="2019-01" db="EMBL/GenBank/DDBJ databases">
        <title>The decoding of complex shrimp genome reveals the adaptation for benthos swimmer, frequently molting mechanism and breeding impact on genome.</title>
        <authorList>
            <person name="Sun Y."/>
            <person name="Gao Y."/>
            <person name="Yu Y."/>
        </authorList>
    </citation>
    <scope>NUCLEOTIDE SEQUENCE [LARGE SCALE GENOMIC DNA]</scope>
    <source>
        <tissue evidence="6">Muscle</tissue>
    </source>
</reference>
<feature type="domain" description="Teneurin 1-4-like FN-plug" evidence="4">
    <location>
        <begin position="183"/>
        <end position="266"/>
    </location>
</feature>
<dbReference type="PANTHER" id="PTHR11219">
    <property type="entry name" value="TENEURIN AND N-ACETYLGLUCOSAMINE-1-PHOSPHODIESTER ALPHA-N-ACETYLGLUCOSAMINIDASE"/>
    <property type="match status" value="1"/>
</dbReference>
<evidence type="ECO:0000313" key="6">
    <source>
        <dbReference type="EMBL" id="ROT71523.1"/>
    </source>
</evidence>
<feature type="domain" description="Teneurin TTR-like" evidence="5">
    <location>
        <begin position="19"/>
        <end position="104"/>
    </location>
</feature>
<proteinExistence type="predicted"/>